<organism evidence="1 2">
    <name type="scientific">Blattamonas nauphoetae</name>
    <dbReference type="NCBI Taxonomy" id="2049346"/>
    <lineage>
        <taxon>Eukaryota</taxon>
        <taxon>Metamonada</taxon>
        <taxon>Preaxostyla</taxon>
        <taxon>Oxymonadida</taxon>
        <taxon>Blattamonas</taxon>
    </lineage>
</organism>
<dbReference type="EMBL" id="JARBJD010000049">
    <property type="protein sequence ID" value="KAK2957037.1"/>
    <property type="molecule type" value="Genomic_DNA"/>
</dbReference>
<keyword evidence="2" id="KW-1185">Reference proteome</keyword>
<proteinExistence type="predicted"/>
<sequence>MIFEISSAQHRIQASYHIVHLPKRHLISSSPSRVTLSEVSSFQLSLCCGMAVSPFSSQIAAVQIDGTVVVDGKTSLSSTSLNQELREGVKLHPSTLTRDPVIHQIPYHSVDFGSSANVVMTACGH</sequence>
<dbReference type="Proteomes" id="UP001281761">
    <property type="component" value="Unassembled WGS sequence"/>
</dbReference>
<evidence type="ECO:0000313" key="1">
    <source>
        <dbReference type="EMBL" id="KAK2957037.1"/>
    </source>
</evidence>
<comment type="caution">
    <text evidence="1">The sequence shown here is derived from an EMBL/GenBank/DDBJ whole genome shotgun (WGS) entry which is preliminary data.</text>
</comment>
<evidence type="ECO:0000313" key="2">
    <source>
        <dbReference type="Proteomes" id="UP001281761"/>
    </source>
</evidence>
<accession>A0ABQ9XZW1</accession>
<protein>
    <submittedName>
        <fullName evidence="1">Uncharacterized protein</fullName>
    </submittedName>
</protein>
<gene>
    <name evidence="1" type="ORF">BLNAU_7867</name>
</gene>
<reference evidence="1 2" key="1">
    <citation type="journal article" date="2022" name="bioRxiv">
        <title>Genomics of Preaxostyla Flagellates Illuminates Evolutionary Transitions and the Path Towards Mitochondrial Loss.</title>
        <authorList>
            <person name="Novak L.V.F."/>
            <person name="Treitli S.C."/>
            <person name="Pyrih J."/>
            <person name="Halakuc P."/>
            <person name="Pipaliya S.V."/>
            <person name="Vacek V."/>
            <person name="Brzon O."/>
            <person name="Soukal P."/>
            <person name="Eme L."/>
            <person name="Dacks J.B."/>
            <person name="Karnkowska A."/>
            <person name="Elias M."/>
            <person name="Hampl V."/>
        </authorList>
    </citation>
    <scope>NUCLEOTIDE SEQUENCE [LARGE SCALE GENOMIC DNA]</scope>
    <source>
        <strain evidence="1">NAU3</strain>
        <tissue evidence="1">Gut</tissue>
    </source>
</reference>
<name>A0ABQ9XZW1_9EUKA</name>